<comment type="subcellular location">
    <subcellularLocation>
        <location evidence="1">Cell inner membrane</location>
        <topology evidence="1">Multi-pass membrane protein</topology>
    </subcellularLocation>
</comment>
<evidence type="ECO:0000256" key="8">
    <source>
        <dbReference type="ARBA" id="ARBA00022989"/>
    </source>
</evidence>
<keyword evidence="8 12" id="KW-1133">Transmembrane helix</keyword>
<feature type="transmembrane region" description="Helical" evidence="12">
    <location>
        <begin position="123"/>
        <end position="140"/>
    </location>
</feature>
<comment type="function">
    <text evidence="10">Part of the binding-protein-dependent transport system for D-xylose. Probably responsible for the translocation of the substrate across the membrane.</text>
</comment>
<comment type="similarity">
    <text evidence="2">Belongs to the binding-protein-dependent transport system permease family. AraH/RbsC subfamily.</text>
</comment>
<protein>
    <recommendedName>
        <fullName evidence="11">Xylose transport system permease protein XylH</fullName>
    </recommendedName>
</protein>
<evidence type="ECO:0000256" key="11">
    <source>
        <dbReference type="ARBA" id="ARBA00035686"/>
    </source>
</evidence>
<dbReference type="GO" id="GO:0005886">
    <property type="term" value="C:plasma membrane"/>
    <property type="evidence" value="ECO:0007669"/>
    <property type="project" value="UniProtKB-SubCell"/>
</dbReference>
<feature type="transmembrane region" description="Helical" evidence="12">
    <location>
        <begin position="160"/>
        <end position="182"/>
    </location>
</feature>
<keyword evidence="3" id="KW-0813">Transport</keyword>
<keyword evidence="6" id="KW-0762">Sugar transport</keyword>
<sequence length="378" mass="39932">MNQVKQLFTRYKMLALVFAVAFIWLFFSWQTEGGFLTPRNLSNLLRQMSITGILACGMVLVIISGEIDLSVGSLLGLLGGVAAILDVVYHIPLLVNLSLVALCGLLIGLANGYMAAYLRIPSFIVGLGGMLAFRGILLGITGGTTIAPVSPELVYIGQGYLPHTIGTGLGVLLFALTLFLTWKQRRNRALHGLAAHSLVRDVVRVLLIGAVLAGFVQTLNSYDGIPAPVLLLLVLLGGFSYVTSQTVFGRRVYSVGSNMEATRLSGINVQAVKLWIFGIMGVMCALAGVVNTARLAAGSPSAGSMGELDAIAACFIGGTSMRGGSGTVYGALLGALVITSLDNGMSMLDVDSYWQMIVKGSILVLAVWVDVSTRTGRR</sequence>
<dbReference type="CDD" id="cd06579">
    <property type="entry name" value="TM_PBP1_transp_AraH_like"/>
    <property type="match status" value="1"/>
</dbReference>
<evidence type="ECO:0000256" key="3">
    <source>
        <dbReference type="ARBA" id="ARBA00022448"/>
    </source>
</evidence>
<feature type="transmembrane region" description="Helical" evidence="12">
    <location>
        <begin position="74"/>
        <end position="91"/>
    </location>
</feature>
<evidence type="ECO:0000256" key="1">
    <source>
        <dbReference type="ARBA" id="ARBA00004429"/>
    </source>
</evidence>
<keyword evidence="5" id="KW-0997">Cell inner membrane</keyword>
<dbReference type="EMBL" id="MOBO01000012">
    <property type="protein sequence ID" value="RON38611.1"/>
    <property type="molecule type" value="Genomic_DNA"/>
</dbReference>
<organism evidence="13 14">
    <name type="scientific">Pseudomonas brassicacearum</name>
    <dbReference type="NCBI Taxonomy" id="930166"/>
    <lineage>
        <taxon>Bacteria</taxon>
        <taxon>Pseudomonadati</taxon>
        <taxon>Pseudomonadota</taxon>
        <taxon>Gammaproteobacteria</taxon>
        <taxon>Pseudomonadales</taxon>
        <taxon>Pseudomonadaceae</taxon>
        <taxon>Pseudomonas</taxon>
    </lineage>
</organism>
<dbReference type="InterPro" id="IPR001851">
    <property type="entry name" value="ABC_transp_permease"/>
</dbReference>
<evidence type="ECO:0000256" key="6">
    <source>
        <dbReference type="ARBA" id="ARBA00022597"/>
    </source>
</evidence>
<evidence type="ECO:0000256" key="2">
    <source>
        <dbReference type="ARBA" id="ARBA00007942"/>
    </source>
</evidence>
<dbReference type="AlphaFoldDB" id="A0A423JLP5"/>
<evidence type="ECO:0000256" key="12">
    <source>
        <dbReference type="SAM" id="Phobius"/>
    </source>
</evidence>
<feature type="transmembrane region" description="Helical" evidence="12">
    <location>
        <begin position="49"/>
        <end position="67"/>
    </location>
</feature>
<evidence type="ECO:0000313" key="13">
    <source>
        <dbReference type="EMBL" id="RON38611.1"/>
    </source>
</evidence>
<evidence type="ECO:0000256" key="4">
    <source>
        <dbReference type="ARBA" id="ARBA00022475"/>
    </source>
</evidence>
<dbReference type="RefSeq" id="WP_123366391.1">
    <property type="nucleotide sequence ID" value="NZ_MOBO01000012.1"/>
</dbReference>
<evidence type="ECO:0000256" key="5">
    <source>
        <dbReference type="ARBA" id="ARBA00022519"/>
    </source>
</evidence>
<evidence type="ECO:0000256" key="9">
    <source>
        <dbReference type="ARBA" id="ARBA00023136"/>
    </source>
</evidence>
<keyword evidence="9 12" id="KW-0472">Membrane</keyword>
<comment type="caution">
    <text evidence="13">The sequence shown here is derived from an EMBL/GenBank/DDBJ whole genome shotgun (WGS) entry which is preliminary data.</text>
</comment>
<dbReference type="PANTHER" id="PTHR32196:SF32">
    <property type="entry name" value="XYLOSE TRANSPORT SYSTEM PERMEASE PROTEIN XYLH"/>
    <property type="match status" value="1"/>
</dbReference>
<dbReference type="Proteomes" id="UP000286351">
    <property type="component" value="Unassembled WGS sequence"/>
</dbReference>
<keyword evidence="4" id="KW-1003">Cell membrane</keyword>
<feature type="transmembrane region" description="Helical" evidence="12">
    <location>
        <begin position="353"/>
        <end position="371"/>
    </location>
</feature>
<dbReference type="GO" id="GO:0022857">
    <property type="term" value="F:transmembrane transporter activity"/>
    <property type="evidence" value="ECO:0007669"/>
    <property type="project" value="InterPro"/>
</dbReference>
<name>A0A423JLP5_9PSED</name>
<feature type="transmembrane region" description="Helical" evidence="12">
    <location>
        <begin position="97"/>
        <end position="116"/>
    </location>
</feature>
<proteinExistence type="inferred from homology"/>
<dbReference type="Pfam" id="PF02653">
    <property type="entry name" value="BPD_transp_2"/>
    <property type="match status" value="1"/>
</dbReference>
<feature type="transmembrane region" description="Helical" evidence="12">
    <location>
        <begin position="202"/>
        <end position="219"/>
    </location>
</feature>
<gene>
    <name evidence="13" type="ORF">BK664_14860</name>
</gene>
<reference evidence="13 14" key="1">
    <citation type="submission" date="2016-10" db="EMBL/GenBank/DDBJ databases">
        <title>Comparative genome analysis of multiple Pseudomonas spp. focuses on biocontrol and plant growth promoting traits.</title>
        <authorList>
            <person name="Tao X.-Y."/>
            <person name="Taylor C.G."/>
        </authorList>
    </citation>
    <scope>NUCLEOTIDE SEQUENCE [LARGE SCALE GENOMIC DNA]</scope>
    <source>
        <strain evidence="13 14">38D4</strain>
    </source>
</reference>
<keyword evidence="7 12" id="KW-0812">Transmembrane</keyword>
<feature type="transmembrane region" description="Helical" evidence="12">
    <location>
        <begin position="225"/>
        <end position="243"/>
    </location>
</feature>
<evidence type="ECO:0000313" key="14">
    <source>
        <dbReference type="Proteomes" id="UP000286351"/>
    </source>
</evidence>
<accession>A0A423JLP5</accession>
<feature type="transmembrane region" description="Helical" evidence="12">
    <location>
        <begin position="274"/>
        <end position="297"/>
    </location>
</feature>
<evidence type="ECO:0000256" key="10">
    <source>
        <dbReference type="ARBA" id="ARBA00035611"/>
    </source>
</evidence>
<dbReference type="PANTHER" id="PTHR32196">
    <property type="entry name" value="ABC TRANSPORTER PERMEASE PROTEIN YPHD-RELATED-RELATED"/>
    <property type="match status" value="1"/>
</dbReference>
<evidence type="ECO:0000256" key="7">
    <source>
        <dbReference type="ARBA" id="ARBA00022692"/>
    </source>
</evidence>